<feature type="transmembrane region" description="Helical" evidence="2">
    <location>
        <begin position="144"/>
        <end position="165"/>
    </location>
</feature>
<feature type="transmembrane region" description="Helical" evidence="2">
    <location>
        <begin position="406"/>
        <end position="427"/>
    </location>
</feature>
<feature type="transmembrane region" description="Helical" evidence="2">
    <location>
        <begin position="171"/>
        <end position="198"/>
    </location>
</feature>
<keyword evidence="2" id="KW-0472">Membrane</keyword>
<accession>A0A5K7X9Q3</accession>
<feature type="region of interest" description="Disordered" evidence="1">
    <location>
        <begin position="542"/>
        <end position="566"/>
    </location>
</feature>
<dbReference type="KEGG" id="lpav:PLANPX_2727"/>
<feature type="transmembrane region" description="Helical" evidence="2">
    <location>
        <begin position="242"/>
        <end position="269"/>
    </location>
</feature>
<feature type="transmembrane region" description="Helical" evidence="2">
    <location>
        <begin position="281"/>
        <end position="301"/>
    </location>
</feature>
<evidence type="ECO:0000256" key="1">
    <source>
        <dbReference type="SAM" id="MobiDB-lite"/>
    </source>
</evidence>
<feature type="transmembrane region" description="Helical" evidence="2">
    <location>
        <begin position="55"/>
        <end position="85"/>
    </location>
</feature>
<evidence type="ECO:0008006" key="5">
    <source>
        <dbReference type="Google" id="ProtNLM"/>
    </source>
</evidence>
<evidence type="ECO:0000313" key="3">
    <source>
        <dbReference type="EMBL" id="BBO33115.1"/>
    </source>
</evidence>
<feature type="transmembrane region" description="Helical" evidence="2">
    <location>
        <begin position="434"/>
        <end position="459"/>
    </location>
</feature>
<name>A0A5K7X9Q3_9BACT</name>
<proteinExistence type="predicted"/>
<evidence type="ECO:0000313" key="4">
    <source>
        <dbReference type="Proteomes" id="UP000326837"/>
    </source>
</evidence>
<dbReference type="EMBL" id="AP021861">
    <property type="protein sequence ID" value="BBO33115.1"/>
    <property type="molecule type" value="Genomic_DNA"/>
</dbReference>
<keyword evidence="4" id="KW-1185">Reference proteome</keyword>
<dbReference type="RefSeq" id="WP_152098964.1">
    <property type="nucleotide sequence ID" value="NZ_AP021861.1"/>
</dbReference>
<feature type="transmembrane region" description="Helical" evidence="2">
    <location>
        <begin position="205"/>
        <end position="230"/>
    </location>
</feature>
<dbReference type="AlphaFoldDB" id="A0A5K7X9Q3"/>
<protein>
    <recommendedName>
        <fullName evidence="5">ABC-2 family transporter protein</fullName>
    </recommendedName>
</protein>
<feature type="transmembrane region" description="Helical" evidence="2">
    <location>
        <begin position="370"/>
        <end position="391"/>
    </location>
</feature>
<feature type="transmembrane region" description="Helical" evidence="2">
    <location>
        <begin position="313"/>
        <end position="334"/>
    </location>
</feature>
<evidence type="ECO:0000256" key="2">
    <source>
        <dbReference type="SAM" id="Phobius"/>
    </source>
</evidence>
<reference evidence="4" key="1">
    <citation type="submission" date="2019-10" db="EMBL/GenBank/DDBJ databases">
        <title>Lacipirellula parvula gen. nov., sp. nov., representing a lineage of planctomycetes widespread in freshwater anoxic habitats, and description of the family Lacipirellulaceae.</title>
        <authorList>
            <person name="Dedysh S.N."/>
            <person name="Kulichevskaya I.S."/>
            <person name="Beletsky A.V."/>
            <person name="Rakitin A.L."/>
            <person name="Mardanov A.V."/>
            <person name="Ivanova A.A."/>
            <person name="Saltykova V.X."/>
            <person name="Rijpstra W.I.C."/>
            <person name="Sinninghe Damste J.S."/>
            <person name="Ravin N.V."/>
        </authorList>
    </citation>
    <scope>NUCLEOTIDE SEQUENCE [LARGE SCALE GENOMIC DNA]</scope>
    <source>
        <strain evidence="4">PX69</strain>
    </source>
</reference>
<keyword evidence="2" id="KW-0812">Transmembrane</keyword>
<dbReference type="Proteomes" id="UP000326837">
    <property type="component" value="Chromosome"/>
</dbReference>
<sequence length="566" mass="60141">MTPFLAAADTVDAPPRASGWGRAWNSLENRLAAIADHANPILVKETRQALKSRQFIVTFLVVLLGCWIVSFVGIAVVGPQIYFAAAGPGMLAAYYTILIVPLTLIVPFTAFRSLAAEQEENTFDLLSITALGSRQIVTGKLSSSLVQMVVYLSAVSPCIAFTFLLRGVDAVTVAVLMIVAVLASVGLSMIALMVGAIARVRNSQVIISVALVLALAGACYGMWYVGIGIISSGSATFRDPEFLAVAVMMFAFYVATFGIIHAAAAAQVAFVSENRSTPLRWWMLAHQACLVGALAGLAVALRSDGSAAPHLGNAIAITGCAVGAGYWYLMGALMTGEWPHLSRRVQRSLPVSAVGRPFFSLLNPGPGSGYLFAVANLSAISLFGFAAVILLDGGSSSGRPSTEQAVYFAIFSWSYLVAFLGFGCLIINALRKWVFVPMTAAFLVHAVLFLTAIGVPTVIQMTSRELRNSGYTLWQITNPVWTLSELATRNQGVDNVQAGVLIYILPTAAIIALMLNMRAIGTELLLQRIPVPVRIVEDEAELKAATSRGPSSPWDVDDEDATAATS</sequence>
<feature type="transmembrane region" description="Helical" evidence="2">
    <location>
        <begin position="91"/>
        <end position="111"/>
    </location>
</feature>
<keyword evidence="2" id="KW-1133">Transmembrane helix</keyword>
<gene>
    <name evidence="3" type="ORF">PLANPX_2727</name>
</gene>
<feature type="compositionally biased region" description="Acidic residues" evidence="1">
    <location>
        <begin position="555"/>
        <end position="566"/>
    </location>
</feature>
<organism evidence="3 4">
    <name type="scientific">Lacipirellula parvula</name>
    <dbReference type="NCBI Taxonomy" id="2650471"/>
    <lineage>
        <taxon>Bacteria</taxon>
        <taxon>Pseudomonadati</taxon>
        <taxon>Planctomycetota</taxon>
        <taxon>Planctomycetia</taxon>
        <taxon>Pirellulales</taxon>
        <taxon>Lacipirellulaceae</taxon>
        <taxon>Lacipirellula</taxon>
    </lineage>
</organism>
<feature type="transmembrane region" description="Helical" evidence="2">
    <location>
        <begin position="496"/>
        <end position="515"/>
    </location>
</feature>